<dbReference type="OrthoDB" id="10263345at2759"/>
<proteinExistence type="predicted"/>
<evidence type="ECO:0000313" key="2">
    <source>
        <dbReference type="Proteomes" id="UP000281553"/>
    </source>
</evidence>
<gene>
    <name evidence="1" type="ORF">DILT_LOCUS10563</name>
</gene>
<sequence>MIGRYMQMMQLLKPIASEVMHCIGQLFDYYLFVTRFAIPDCIANRHQEELLQSSDLQAIGEVIQRHLVGIESLVFLATILET</sequence>
<keyword evidence="2" id="KW-1185">Reference proteome</keyword>
<dbReference type="AlphaFoldDB" id="A0A3P7P3D0"/>
<organism evidence="1 2">
    <name type="scientific">Dibothriocephalus latus</name>
    <name type="common">Fish tapeworm</name>
    <name type="synonym">Diphyllobothrium latum</name>
    <dbReference type="NCBI Taxonomy" id="60516"/>
    <lineage>
        <taxon>Eukaryota</taxon>
        <taxon>Metazoa</taxon>
        <taxon>Spiralia</taxon>
        <taxon>Lophotrochozoa</taxon>
        <taxon>Platyhelminthes</taxon>
        <taxon>Cestoda</taxon>
        <taxon>Eucestoda</taxon>
        <taxon>Diphyllobothriidea</taxon>
        <taxon>Diphyllobothriidae</taxon>
        <taxon>Dibothriocephalus</taxon>
    </lineage>
</organism>
<evidence type="ECO:0000313" key="1">
    <source>
        <dbReference type="EMBL" id="VDN14732.1"/>
    </source>
</evidence>
<dbReference type="EMBL" id="UYRU01060201">
    <property type="protein sequence ID" value="VDN14732.1"/>
    <property type="molecule type" value="Genomic_DNA"/>
</dbReference>
<feature type="non-terminal residue" evidence="1">
    <location>
        <position position="82"/>
    </location>
</feature>
<reference evidence="1 2" key="1">
    <citation type="submission" date="2018-11" db="EMBL/GenBank/DDBJ databases">
        <authorList>
            <consortium name="Pathogen Informatics"/>
        </authorList>
    </citation>
    <scope>NUCLEOTIDE SEQUENCE [LARGE SCALE GENOMIC DNA]</scope>
</reference>
<name>A0A3P7P3D0_DIBLA</name>
<accession>A0A3P7P3D0</accession>
<dbReference type="Proteomes" id="UP000281553">
    <property type="component" value="Unassembled WGS sequence"/>
</dbReference>
<protein>
    <submittedName>
        <fullName evidence="1">Uncharacterized protein</fullName>
    </submittedName>
</protein>